<reference evidence="1" key="1">
    <citation type="journal article" date="2014" name="Front. Microbiol.">
        <title>High frequency of phylogenetically diverse reductive dehalogenase-homologous genes in deep subseafloor sedimentary metagenomes.</title>
        <authorList>
            <person name="Kawai M."/>
            <person name="Futagami T."/>
            <person name="Toyoda A."/>
            <person name="Takaki Y."/>
            <person name="Nishi S."/>
            <person name="Hori S."/>
            <person name="Arai W."/>
            <person name="Tsubouchi T."/>
            <person name="Morono Y."/>
            <person name="Uchiyama I."/>
            <person name="Ito T."/>
            <person name="Fujiyama A."/>
            <person name="Inagaki F."/>
            <person name="Takami H."/>
        </authorList>
    </citation>
    <scope>NUCLEOTIDE SEQUENCE</scope>
    <source>
        <strain evidence="1">Expedition CK06-06</strain>
    </source>
</reference>
<protein>
    <submittedName>
        <fullName evidence="1">Uncharacterized protein</fullName>
    </submittedName>
</protein>
<feature type="non-terminal residue" evidence="1">
    <location>
        <position position="182"/>
    </location>
</feature>
<name>X1Q857_9ZZZZ</name>
<gene>
    <name evidence="1" type="ORF">S06H3_60710</name>
</gene>
<evidence type="ECO:0000313" key="1">
    <source>
        <dbReference type="EMBL" id="GAI47240.1"/>
    </source>
</evidence>
<dbReference type="AlphaFoldDB" id="X1Q857"/>
<proteinExistence type="predicted"/>
<sequence length="182" mass="19001">ASPMRNNTATIGNVVGDHRLIFTQGDDLTVLIDAPTSDTTLTFYYCDFTEANTSKGFEITGNSAVTTTVTCISCRSMNNYNDGFSISTDGTTTKTTLICYNCISSGNGPSSAQGFTTHDANEVLFIYGGSAIGNSAFAIGCYGGEVYAFDVTLEGGIYIDPAGGGKTAKIVLDGITQGRIQA</sequence>
<accession>X1Q857</accession>
<dbReference type="EMBL" id="BARV01039656">
    <property type="protein sequence ID" value="GAI47240.1"/>
    <property type="molecule type" value="Genomic_DNA"/>
</dbReference>
<feature type="non-terminal residue" evidence="1">
    <location>
        <position position="1"/>
    </location>
</feature>
<organism evidence="1">
    <name type="scientific">marine sediment metagenome</name>
    <dbReference type="NCBI Taxonomy" id="412755"/>
    <lineage>
        <taxon>unclassified sequences</taxon>
        <taxon>metagenomes</taxon>
        <taxon>ecological metagenomes</taxon>
    </lineage>
</organism>
<comment type="caution">
    <text evidence="1">The sequence shown here is derived from an EMBL/GenBank/DDBJ whole genome shotgun (WGS) entry which is preliminary data.</text>
</comment>